<keyword evidence="6" id="KW-0735">Signal-anchor</keyword>
<keyword evidence="2 10" id="KW-0349">Heme</keyword>
<evidence type="ECO:0000256" key="5">
    <source>
        <dbReference type="ARBA" id="ARBA00022748"/>
    </source>
</evidence>
<dbReference type="GO" id="GO:0020037">
    <property type="term" value="F:heme binding"/>
    <property type="evidence" value="ECO:0007669"/>
    <property type="project" value="InterPro"/>
</dbReference>
<keyword evidence="5" id="KW-0201">Cytochrome c-type biogenesis</keyword>
<dbReference type="AlphaFoldDB" id="A0A2W5WPT4"/>
<dbReference type="EMBL" id="QKWH01000006">
    <property type="protein sequence ID" value="PZR52952.1"/>
    <property type="molecule type" value="Genomic_DNA"/>
</dbReference>
<evidence type="ECO:0000256" key="8">
    <source>
        <dbReference type="ARBA" id="ARBA00023004"/>
    </source>
</evidence>
<keyword evidence="12" id="KW-1185">Reference proteome</keyword>
<dbReference type="Proteomes" id="UP000248783">
    <property type="component" value="Unassembled WGS sequence"/>
</dbReference>
<dbReference type="Pfam" id="PF03100">
    <property type="entry name" value="CcmE"/>
    <property type="match status" value="1"/>
</dbReference>
<gene>
    <name evidence="11" type="ORF">DNL40_09880</name>
</gene>
<evidence type="ECO:0000256" key="6">
    <source>
        <dbReference type="ARBA" id="ARBA00022968"/>
    </source>
</evidence>
<proteinExistence type="predicted"/>
<dbReference type="GO" id="GO:0005886">
    <property type="term" value="C:plasma membrane"/>
    <property type="evidence" value="ECO:0007669"/>
    <property type="project" value="InterPro"/>
</dbReference>
<dbReference type="SUPFAM" id="SSF82093">
    <property type="entry name" value="Heme chaperone CcmE"/>
    <property type="match status" value="1"/>
</dbReference>
<protein>
    <submittedName>
        <fullName evidence="11">Cytochrome c biogenesis protein CcmE</fullName>
    </submittedName>
</protein>
<dbReference type="PANTHER" id="PTHR34128">
    <property type="entry name" value="CYTOCHROME C-TYPE BIOGENESIS PROTEIN CCME HOMOLOG, MITOCHONDRIAL"/>
    <property type="match status" value="1"/>
</dbReference>
<evidence type="ECO:0000256" key="3">
    <source>
        <dbReference type="ARBA" id="ARBA00022692"/>
    </source>
</evidence>
<name>A0A2W5WPT4_9MICO</name>
<keyword evidence="9" id="KW-0472">Membrane</keyword>
<sequence length="130" mass="13568">MSTARRRTVAWGVLAAAVAGVVAIVASASRDGLTYYGTPSELVDHSAVQRDVRLGGMVVPGTVEQADRAASFVLTDGATDVTVRYTGSLPSTVREGEGAVVEGTLAGRELEARTVLLRHSNEYRAPEAAP</sequence>
<keyword evidence="7" id="KW-1133">Transmembrane helix</keyword>
<accession>A0A2W5WPT4</accession>
<evidence type="ECO:0000256" key="9">
    <source>
        <dbReference type="ARBA" id="ARBA00023136"/>
    </source>
</evidence>
<dbReference type="Gene3D" id="2.40.50.140">
    <property type="entry name" value="Nucleic acid-binding proteins"/>
    <property type="match status" value="1"/>
</dbReference>
<organism evidence="11 12">
    <name type="scientific">Xylanimonas oleitrophica</name>
    <dbReference type="NCBI Taxonomy" id="2607479"/>
    <lineage>
        <taxon>Bacteria</taxon>
        <taxon>Bacillati</taxon>
        <taxon>Actinomycetota</taxon>
        <taxon>Actinomycetes</taxon>
        <taxon>Micrococcales</taxon>
        <taxon>Promicromonosporaceae</taxon>
        <taxon>Xylanimonas</taxon>
    </lineage>
</organism>
<evidence type="ECO:0000256" key="10">
    <source>
        <dbReference type="PIRSR" id="PIRSR604329-50"/>
    </source>
</evidence>
<dbReference type="GO" id="GO:0017003">
    <property type="term" value="P:protein-heme linkage"/>
    <property type="evidence" value="ECO:0007669"/>
    <property type="project" value="InterPro"/>
</dbReference>
<comment type="subcellular location">
    <subcellularLocation>
        <location evidence="1">Membrane</location>
    </subcellularLocation>
</comment>
<dbReference type="InterPro" id="IPR012340">
    <property type="entry name" value="NA-bd_OB-fold"/>
</dbReference>
<dbReference type="GO" id="GO:0017004">
    <property type="term" value="P:cytochrome complex assembly"/>
    <property type="evidence" value="ECO:0007669"/>
    <property type="project" value="UniProtKB-KW"/>
</dbReference>
<evidence type="ECO:0000256" key="4">
    <source>
        <dbReference type="ARBA" id="ARBA00022723"/>
    </source>
</evidence>
<comment type="caution">
    <text evidence="11">The sequence shown here is derived from an EMBL/GenBank/DDBJ whole genome shotgun (WGS) entry which is preliminary data.</text>
</comment>
<dbReference type="GO" id="GO:0046872">
    <property type="term" value="F:metal ion binding"/>
    <property type="evidence" value="ECO:0007669"/>
    <property type="project" value="UniProtKB-KW"/>
</dbReference>
<feature type="binding site" description="covalent" evidence="10">
    <location>
        <position position="119"/>
    </location>
    <ligand>
        <name>heme</name>
        <dbReference type="ChEBI" id="CHEBI:30413"/>
    </ligand>
</feature>
<evidence type="ECO:0000256" key="7">
    <source>
        <dbReference type="ARBA" id="ARBA00022989"/>
    </source>
</evidence>
<keyword evidence="3" id="KW-0812">Transmembrane</keyword>
<evidence type="ECO:0000256" key="2">
    <source>
        <dbReference type="ARBA" id="ARBA00022617"/>
    </source>
</evidence>
<feature type="binding site" description="axial binding residue" evidence="10">
    <location>
        <position position="123"/>
    </location>
    <ligand>
        <name>heme</name>
        <dbReference type="ChEBI" id="CHEBI:30413"/>
    </ligand>
    <ligandPart>
        <name>Fe</name>
        <dbReference type="ChEBI" id="CHEBI:18248"/>
    </ligandPart>
</feature>
<dbReference type="InterPro" id="IPR004329">
    <property type="entry name" value="CcmE"/>
</dbReference>
<keyword evidence="4 10" id="KW-0479">Metal-binding</keyword>
<evidence type="ECO:0000256" key="1">
    <source>
        <dbReference type="ARBA" id="ARBA00004370"/>
    </source>
</evidence>
<reference evidence="11 12" key="1">
    <citation type="submission" date="2018-06" db="EMBL/GenBank/DDBJ databases">
        <title>Whole genome sequencing of a novel hydrocarbon degrading bacterial strain, PW21 isolated from oil contaminated produced water sample.</title>
        <authorList>
            <person name="Nagkirti P."/>
            <person name="Shaikh A."/>
            <person name="Gowdaman V."/>
            <person name="Engineer A.E."/>
            <person name="Dagar S."/>
            <person name="Dhakephalkar P.K."/>
        </authorList>
    </citation>
    <scope>NUCLEOTIDE SEQUENCE [LARGE SCALE GENOMIC DNA]</scope>
    <source>
        <strain evidence="11 12">PW21</strain>
    </source>
</reference>
<dbReference type="InterPro" id="IPR036127">
    <property type="entry name" value="CcmE-like_sf"/>
</dbReference>
<dbReference type="RefSeq" id="WP_111251085.1">
    <property type="nucleotide sequence ID" value="NZ_QKWH01000006.1"/>
</dbReference>
<dbReference type="PANTHER" id="PTHR34128:SF2">
    <property type="entry name" value="CYTOCHROME C-TYPE BIOGENESIS PROTEIN CCME HOMOLOG, MITOCHONDRIAL"/>
    <property type="match status" value="1"/>
</dbReference>
<evidence type="ECO:0000313" key="11">
    <source>
        <dbReference type="EMBL" id="PZR52952.1"/>
    </source>
</evidence>
<keyword evidence="8 10" id="KW-0408">Iron</keyword>
<evidence type="ECO:0000313" key="12">
    <source>
        <dbReference type="Proteomes" id="UP000248783"/>
    </source>
</evidence>